<evidence type="ECO:0000313" key="1">
    <source>
        <dbReference type="EMBL" id="SPL63036.1"/>
    </source>
</evidence>
<name>A0A2P9HG12_9HYPH</name>
<dbReference type="Proteomes" id="UP000246073">
    <property type="component" value="Unassembled WGS sequence"/>
</dbReference>
<organism evidence="1 2">
    <name type="scientific">Ochrobactrum soli</name>
    <dbReference type="NCBI Taxonomy" id="2448455"/>
    <lineage>
        <taxon>Bacteria</taxon>
        <taxon>Pseudomonadati</taxon>
        <taxon>Pseudomonadota</taxon>
        <taxon>Alphaproteobacteria</taxon>
        <taxon>Hyphomicrobiales</taxon>
        <taxon>Brucellaceae</taxon>
        <taxon>Brucella/Ochrobactrum group</taxon>
        <taxon>Ochrobactrum</taxon>
    </lineage>
</organism>
<gene>
    <name evidence="1" type="ORF">OHAE_2968</name>
</gene>
<dbReference type="EMBL" id="OOFM01000004">
    <property type="protein sequence ID" value="SPL63036.1"/>
    <property type="molecule type" value="Genomic_DNA"/>
</dbReference>
<sequence>MQDISYSFEIDLIGMLCQKSTASITIECGLKFLRKSVALSGTPGVLPFASVSMSSD</sequence>
<evidence type="ECO:0000313" key="2">
    <source>
        <dbReference type="Proteomes" id="UP000246073"/>
    </source>
</evidence>
<reference evidence="2" key="1">
    <citation type="submission" date="2017-12" db="EMBL/GenBank/DDBJ databases">
        <authorList>
            <person name="Diaz M."/>
        </authorList>
    </citation>
    <scope>NUCLEOTIDE SEQUENCE [LARGE SCALE GENOMIC DNA]</scope>
    <source>
        <strain evidence="2">FI11154</strain>
    </source>
</reference>
<protein>
    <submittedName>
        <fullName evidence="1">Uncharacterized protein</fullName>
    </submittedName>
</protein>
<dbReference type="AlphaFoldDB" id="A0A2P9HG12"/>
<proteinExistence type="predicted"/>
<accession>A0A2P9HG12</accession>